<protein>
    <submittedName>
        <fullName evidence="1">Uncharacterized protein</fullName>
    </submittedName>
</protein>
<keyword evidence="2" id="KW-1185">Reference proteome</keyword>
<proteinExistence type="predicted"/>
<evidence type="ECO:0000313" key="2">
    <source>
        <dbReference type="Proteomes" id="UP001149165"/>
    </source>
</evidence>
<evidence type="ECO:0000313" key="1">
    <source>
        <dbReference type="EMBL" id="KAJ5093237.1"/>
    </source>
</evidence>
<accession>A0A9W9F464</accession>
<dbReference type="Proteomes" id="UP001149165">
    <property type="component" value="Unassembled WGS sequence"/>
</dbReference>
<reference evidence="1" key="2">
    <citation type="journal article" date="2023" name="IMA Fungus">
        <title>Comparative genomic study of the Penicillium genus elucidates a diverse pangenome and 15 lateral gene transfer events.</title>
        <authorList>
            <person name="Petersen C."/>
            <person name="Sorensen T."/>
            <person name="Nielsen M.R."/>
            <person name="Sondergaard T.E."/>
            <person name="Sorensen J.L."/>
            <person name="Fitzpatrick D.A."/>
            <person name="Frisvad J.C."/>
            <person name="Nielsen K.L."/>
        </authorList>
    </citation>
    <scope>NUCLEOTIDE SEQUENCE</scope>
    <source>
        <strain evidence="1">IBT 30069</strain>
    </source>
</reference>
<sequence length="63" mass="6747">MTEFPALKPAFTMMPMVGGTLKSADGFSPAIEAEFAVAGQNSIHADSDRAHNRPDAHSILKYV</sequence>
<gene>
    <name evidence="1" type="ORF">N7456_009098</name>
</gene>
<name>A0A9W9F464_9EURO</name>
<reference evidence="1" key="1">
    <citation type="submission" date="2022-11" db="EMBL/GenBank/DDBJ databases">
        <authorList>
            <person name="Petersen C."/>
        </authorList>
    </citation>
    <scope>NUCLEOTIDE SEQUENCE</scope>
    <source>
        <strain evidence="1">IBT 30069</strain>
    </source>
</reference>
<dbReference type="AlphaFoldDB" id="A0A9W9F464"/>
<dbReference type="OrthoDB" id="4351607at2759"/>
<organism evidence="1 2">
    <name type="scientific">Penicillium angulare</name>
    <dbReference type="NCBI Taxonomy" id="116970"/>
    <lineage>
        <taxon>Eukaryota</taxon>
        <taxon>Fungi</taxon>
        <taxon>Dikarya</taxon>
        <taxon>Ascomycota</taxon>
        <taxon>Pezizomycotina</taxon>
        <taxon>Eurotiomycetes</taxon>
        <taxon>Eurotiomycetidae</taxon>
        <taxon>Eurotiales</taxon>
        <taxon>Aspergillaceae</taxon>
        <taxon>Penicillium</taxon>
    </lineage>
</organism>
<dbReference type="EMBL" id="JAPQKH010000006">
    <property type="protein sequence ID" value="KAJ5093237.1"/>
    <property type="molecule type" value="Genomic_DNA"/>
</dbReference>
<comment type="caution">
    <text evidence="1">The sequence shown here is derived from an EMBL/GenBank/DDBJ whole genome shotgun (WGS) entry which is preliminary data.</text>
</comment>